<feature type="region of interest" description="Disordered" evidence="1">
    <location>
        <begin position="253"/>
        <end position="298"/>
    </location>
</feature>
<gene>
    <name evidence="2" type="ORF">EV421DRAFT_1903110</name>
</gene>
<comment type="caution">
    <text evidence="2">The sequence shown here is derived from an EMBL/GenBank/DDBJ whole genome shotgun (WGS) entry which is preliminary data.</text>
</comment>
<evidence type="ECO:0000256" key="1">
    <source>
        <dbReference type="SAM" id="MobiDB-lite"/>
    </source>
</evidence>
<protein>
    <submittedName>
        <fullName evidence="2">Uncharacterized protein</fullName>
    </submittedName>
</protein>
<proteinExistence type="predicted"/>
<dbReference type="AlphaFoldDB" id="A0AA39MSK7"/>
<evidence type="ECO:0000313" key="2">
    <source>
        <dbReference type="EMBL" id="KAK0444484.1"/>
    </source>
</evidence>
<accession>A0AA39MSK7</accession>
<dbReference type="EMBL" id="JAUEPT010000019">
    <property type="protein sequence ID" value="KAK0444484.1"/>
    <property type="molecule type" value="Genomic_DNA"/>
</dbReference>
<sequence length="339" mass="38201">MREPHSDQMVRARLNAKLHGYHDYMWKEDLPPVWHSDVSLTYIKRIIYRSRVPVIEAPRVEGVRVPFNAWRHIFQVKDQSTLTDTQGQWCFLLAEKDDVQFEGKVHNTWYDRRRSLAIHFTLPGHLTFPSGFIMPWDLINLYGAPPPPWRVYFPLANGHTLLQEEGISWMYSQFESHSVGLKPPLPGVNHLPFIDSPGVTHSTTFHPSSKVPSHSVSVGIMAVPHHSFISTRVMTVPRPASITVAKTPRHLFGNPWPDTDTDGDRSSATSVVAVDNDLPAPESSRGAEEGELSEPVNMAGADNSKAHILGRSTHELHDIALRLESIIAESEMELDHEVS</sequence>
<evidence type="ECO:0000313" key="3">
    <source>
        <dbReference type="Proteomes" id="UP001175226"/>
    </source>
</evidence>
<organism evidence="2 3">
    <name type="scientific">Armillaria borealis</name>
    <dbReference type="NCBI Taxonomy" id="47425"/>
    <lineage>
        <taxon>Eukaryota</taxon>
        <taxon>Fungi</taxon>
        <taxon>Dikarya</taxon>
        <taxon>Basidiomycota</taxon>
        <taxon>Agaricomycotina</taxon>
        <taxon>Agaricomycetes</taxon>
        <taxon>Agaricomycetidae</taxon>
        <taxon>Agaricales</taxon>
        <taxon>Marasmiineae</taxon>
        <taxon>Physalacriaceae</taxon>
        <taxon>Armillaria</taxon>
    </lineage>
</organism>
<keyword evidence="3" id="KW-1185">Reference proteome</keyword>
<reference evidence="2" key="1">
    <citation type="submission" date="2023-06" db="EMBL/GenBank/DDBJ databases">
        <authorList>
            <consortium name="Lawrence Berkeley National Laboratory"/>
            <person name="Ahrendt S."/>
            <person name="Sahu N."/>
            <person name="Indic B."/>
            <person name="Wong-Bajracharya J."/>
            <person name="Merenyi Z."/>
            <person name="Ke H.-M."/>
            <person name="Monk M."/>
            <person name="Kocsube S."/>
            <person name="Drula E."/>
            <person name="Lipzen A."/>
            <person name="Balint B."/>
            <person name="Henrissat B."/>
            <person name="Andreopoulos B."/>
            <person name="Martin F.M."/>
            <person name="Harder C.B."/>
            <person name="Rigling D."/>
            <person name="Ford K.L."/>
            <person name="Foster G.D."/>
            <person name="Pangilinan J."/>
            <person name="Papanicolaou A."/>
            <person name="Barry K."/>
            <person name="LaButti K."/>
            <person name="Viragh M."/>
            <person name="Koriabine M."/>
            <person name="Yan M."/>
            <person name="Riley R."/>
            <person name="Champramary S."/>
            <person name="Plett K.L."/>
            <person name="Tsai I.J."/>
            <person name="Slot J."/>
            <person name="Sipos G."/>
            <person name="Plett J."/>
            <person name="Nagy L.G."/>
            <person name="Grigoriev I.V."/>
        </authorList>
    </citation>
    <scope>NUCLEOTIDE SEQUENCE</scope>
    <source>
        <strain evidence="2">FPL87.14</strain>
    </source>
</reference>
<name>A0AA39MSK7_9AGAR</name>
<dbReference type="Proteomes" id="UP001175226">
    <property type="component" value="Unassembled WGS sequence"/>
</dbReference>